<dbReference type="Pfam" id="PF01636">
    <property type="entry name" value="APH"/>
    <property type="match status" value="1"/>
</dbReference>
<sequence>MHTATSTFNKLEKEVAKQHYDEISARWLQQQQQYESYIEKAEKRWYMSPFELQAVTYFIEARHSTTFALEKLEKWVEQLEEEEQGRVVLNHGNLSPDHFLIDDEGSPYLINFEKASYSSPIYEFIYYYRSYLNQYPFISDECVNLFYTYQSQCKWTEAEKSLFMCYMAYPHNLYQVINEFKQGKLDEMTGCKLINKKIWQMKNIEFVVLKIKETEDKENQEKVET</sequence>
<dbReference type="EMBL" id="CP129013">
    <property type="protein sequence ID" value="WLR44097.1"/>
    <property type="molecule type" value="Genomic_DNA"/>
</dbReference>
<name>A0ABY9JXJ6_9BACI</name>
<gene>
    <name evidence="2" type="ORF">LC087_08380</name>
</gene>
<feature type="domain" description="Aminoglycoside phosphotransferase" evidence="1">
    <location>
        <begin position="50"/>
        <end position="130"/>
    </location>
</feature>
<dbReference type="RefSeq" id="WP_306020632.1">
    <property type="nucleotide sequence ID" value="NZ_CP129013.1"/>
</dbReference>
<dbReference type="PANTHER" id="PTHR39179:SF3">
    <property type="entry name" value="COTS-RELATED PROTEIN"/>
    <property type="match status" value="1"/>
</dbReference>
<dbReference type="InterPro" id="IPR047175">
    <property type="entry name" value="CotS-like"/>
</dbReference>
<dbReference type="Proteomes" id="UP001197974">
    <property type="component" value="Chromosome"/>
</dbReference>
<dbReference type="SUPFAM" id="SSF56112">
    <property type="entry name" value="Protein kinase-like (PK-like)"/>
    <property type="match status" value="1"/>
</dbReference>
<dbReference type="PANTHER" id="PTHR39179">
    <property type="entry name" value="SPORE COAT PROTEIN I"/>
    <property type="match status" value="1"/>
</dbReference>
<dbReference type="InterPro" id="IPR011009">
    <property type="entry name" value="Kinase-like_dom_sf"/>
</dbReference>
<accession>A0ABY9JXJ6</accession>
<keyword evidence="3" id="KW-1185">Reference proteome</keyword>
<evidence type="ECO:0000313" key="3">
    <source>
        <dbReference type="Proteomes" id="UP001197974"/>
    </source>
</evidence>
<organism evidence="2 3">
    <name type="scientific">Bacillus carboniphilus</name>
    <dbReference type="NCBI Taxonomy" id="86663"/>
    <lineage>
        <taxon>Bacteria</taxon>
        <taxon>Bacillati</taxon>
        <taxon>Bacillota</taxon>
        <taxon>Bacilli</taxon>
        <taxon>Bacillales</taxon>
        <taxon>Bacillaceae</taxon>
        <taxon>Bacillus</taxon>
    </lineage>
</organism>
<dbReference type="Gene3D" id="3.90.1200.10">
    <property type="match status" value="1"/>
</dbReference>
<evidence type="ECO:0000259" key="1">
    <source>
        <dbReference type="Pfam" id="PF01636"/>
    </source>
</evidence>
<dbReference type="InterPro" id="IPR002575">
    <property type="entry name" value="Aminoglycoside_PTrfase"/>
</dbReference>
<protein>
    <submittedName>
        <fullName evidence="2">Phosphotransferase</fullName>
    </submittedName>
</protein>
<evidence type="ECO:0000313" key="2">
    <source>
        <dbReference type="EMBL" id="WLR44097.1"/>
    </source>
</evidence>
<proteinExistence type="predicted"/>
<reference evidence="2 3" key="1">
    <citation type="submission" date="2023-06" db="EMBL/GenBank/DDBJ databases">
        <title>Five Gram-positive bacteria isolated from mangrove sediments in Shenzhen, Guangdong, China.</title>
        <authorList>
            <person name="Yu S."/>
            <person name="Zheng W."/>
            <person name="Huang Y."/>
        </authorList>
    </citation>
    <scope>NUCLEOTIDE SEQUENCE [LARGE SCALE GENOMIC DNA]</scope>
    <source>
        <strain evidence="2 3">SaN35-3</strain>
    </source>
</reference>